<evidence type="ECO:0000256" key="2">
    <source>
        <dbReference type="PIRSR" id="PIRSR014972-2"/>
    </source>
</evidence>
<dbReference type="GO" id="GO:0016746">
    <property type="term" value="F:acyltransferase activity"/>
    <property type="evidence" value="ECO:0007669"/>
    <property type="project" value="UniProtKB-KW"/>
</dbReference>
<dbReference type="eggNOG" id="COG5496">
    <property type="taxonomic scope" value="Bacteria"/>
</dbReference>
<feature type="active site" evidence="1">
    <location>
        <position position="69"/>
    </location>
</feature>
<protein>
    <submittedName>
        <fullName evidence="4">Dihydrolipoamide acyltransferase</fullName>
    </submittedName>
</protein>
<dbReference type="Gene3D" id="3.10.129.10">
    <property type="entry name" value="Hotdog Thioesterase"/>
    <property type="match status" value="1"/>
</dbReference>
<dbReference type="InterPro" id="IPR029069">
    <property type="entry name" value="HotDog_dom_sf"/>
</dbReference>
<feature type="active site" evidence="1">
    <location>
        <position position="43"/>
    </location>
</feature>
<feature type="binding site" evidence="2">
    <location>
        <position position="113"/>
    </location>
    <ligand>
        <name>substrate</name>
    </ligand>
</feature>
<feature type="binding site" evidence="2">
    <location>
        <position position="62"/>
    </location>
    <ligand>
        <name>CoA</name>
        <dbReference type="ChEBI" id="CHEBI:57287"/>
    </ligand>
</feature>
<feature type="binding site" evidence="2">
    <location>
        <position position="62"/>
    </location>
    <ligand>
        <name>substrate</name>
    </ligand>
</feature>
<keyword evidence="4" id="KW-0012">Acyltransferase</keyword>
<dbReference type="EMBL" id="JRNT01000005">
    <property type="protein sequence ID" value="KGF48330.1"/>
    <property type="molecule type" value="Genomic_DNA"/>
</dbReference>
<dbReference type="Pfam" id="PF22636">
    <property type="entry name" value="FlK"/>
    <property type="match status" value="1"/>
</dbReference>
<dbReference type="PIRSF" id="PIRSF014972">
    <property type="entry name" value="FlK"/>
    <property type="match status" value="1"/>
</dbReference>
<evidence type="ECO:0000313" key="4">
    <source>
        <dbReference type="EMBL" id="KGF48330.1"/>
    </source>
</evidence>
<dbReference type="InterPro" id="IPR025540">
    <property type="entry name" value="FlK"/>
</dbReference>
<keyword evidence="5" id="KW-1185">Reference proteome</keyword>
<evidence type="ECO:0000313" key="5">
    <source>
        <dbReference type="Proteomes" id="UP000029628"/>
    </source>
</evidence>
<organism evidence="4 5">
    <name type="scientific">Veillonella montpellierensis DNF00314</name>
    <dbReference type="NCBI Taxonomy" id="1401067"/>
    <lineage>
        <taxon>Bacteria</taxon>
        <taxon>Bacillati</taxon>
        <taxon>Bacillota</taxon>
        <taxon>Negativicutes</taxon>
        <taxon>Veillonellales</taxon>
        <taxon>Veillonellaceae</taxon>
        <taxon>Veillonella</taxon>
    </lineage>
</organism>
<dbReference type="InterPro" id="IPR054485">
    <property type="entry name" value="FlK-like_dom"/>
</dbReference>
<gene>
    <name evidence="4" type="ORF">HMPREF0872_01690</name>
</gene>
<evidence type="ECO:0000256" key="1">
    <source>
        <dbReference type="PIRSR" id="PIRSR014972-1"/>
    </source>
</evidence>
<evidence type="ECO:0000259" key="3">
    <source>
        <dbReference type="Pfam" id="PF22636"/>
    </source>
</evidence>
<dbReference type="AlphaFoldDB" id="A0A096ANJ8"/>
<feature type="active site" evidence="1">
    <location>
        <position position="35"/>
    </location>
</feature>
<comment type="caution">
    <text evidence="4">The sequence shown here is derived from an EMBL/GenBank/DDBJ whole genome shotgun (WGS) entry which is preliminary data.</text>
</comment>
<reference evidence="4 5" key="1">
    <citation type="submission" date="2014-07" db="EMBL/GenBank/DDBJ databases">
        <authorList>
            <person name="McCorrison J."/>
            <person name="Sanka R."/>
            <person name="Torralba M."/>
            <person name="Gillis M."/>
            <person name="Haft D.H."/>
            <person name="Methe B."/>
            <person name="Sutton G."/>
            <person name="Nelson K.E."/>
        </authorList>
    </citation>
    <scope>NUCLEOTIDE SEQUENCE [LARGE SCALE GENOMIC DNA]</scope>
    <source>
        <strain evidence="4 5">DNF00314</strain>
    </source>
</reference>
<proteinExistence type="predicted"/>
<dbReference type="SUPFAM" id="SSF54637">
    <property type="entry name" value="Thioesterase/thiol ester dehydrase-isomerase"/>
    <property type="match status" value="1"/>
</dbReference>
<feature type="domain" description="Fluoroacetyl-CoA-specific thioesterase-like" evidence="3">
    <location>
        <begin position="16"/>
        <end position="119"/>
    </location>
</feature>
<dbReference type="RefSeq" id="WP_038151306.1">
    <property type="nucleotide sequence ID" value="NZ_JRNT01000005.1"/>
</dbReference>
<sequence>MKEITIGMSASTTTTVTTTNTAKTMKSGALDVFATPAMCALMEEAAQAAVLPALDSNEGTVGTQLSITHDAPSPIGSIITATATVIAVNGRDITFSVEAHDGVDTIGKGTHHRFVINNEKFMMKVQKKL</sequence>
<dbReference type="Proteomes" id="UP000029628">
    <property type="component" value="Unassembled WGS sequence"/>
</dbReference>
<accession>A0A096ANJ8</accession>
<dbReference type="PANTHER" id="PTHR36934">
    <property type="entry name" value="BLR0278 PROTEIN"/>
    <property type="match status" value="1"/>
</dbReference>
<name>A0A096ANJ8_9FIRM</name>
<dbReference type="PANTHER" id="PTHR36934:SF1">
    <property type="entry name" value="THIOESTERASE DOMAIN-CONTAINING PROTEIN"/>
    <property type="match status" value="1"/>
</dbReference>
<keyword evidence="4" id="KW-0808">Transferase</keyword>